<comment type="caution">
    <text evidence="1">The sequence shown here is derived from an EMBL/GenBank/DDBJ whole genome shotgun (WGS) entry which is preliminary data.</text>
</comment>
<keyword evidence="2" id="KW-1185">Reference proteome</keyword>
<evidence type="ECO:0000313" key="2">
    <source>
        <dbReference type="Proteomes" id="UP001597045"/>
    </source>
</evidence>
<proteinExistence type="predicted"/>
<dbReference type="EMBL" id="JBHTIS010001763">
    <property type="protein sequence ID" value="MFD1048733.1"/>
    <property type="molecule type" value="Genomic_DNA"/>
</dbReference>
<sequence>MTDVSEFGWSEFAWADLDWEPLGREMWHEFVADFGFRHGKVPALNEPAPSITWALPSPRAPHAQFPEAAQPVSQLVCDVLRECVEYWDSLVHHDGVHPSGRYRPHAVTDVADLERWEYSHYPNGDYMIFVSKDHTFGVLGDPFEASICFFGVPAVNAVVALNDGVLEEVLRRDGRSA</sequence>
<dbReference type="Pfam" id="PF10898">
    <property type="entry name" value="DUF2716"/>
    <property type="match status" value="1"/>
</dbReference>
<evidence type="ECO:0000313" key="1">
    <source>
        <dbReference type="EMBL" id="MFD1048733.1"/>
    </source>
</evidence>
<dbReference type="Proteomes" id="UP001597045">
    <property type="component" value="Unassembled WGS sequence"/>
</dbReference>
<protein>
    <submittedName>
        <fullName evidence="1">DUF2716 domain-containing protein</fullName>
    </submittedName>
</protein>
<reference evidence="2" key="1">
    <citation type="journal article" date="2019" name="Int. J. Syst. Evol. Microbiol.">
        <title>The Global Catalogue of Microorganisms (GCM) 10K type strain sequencing project: providing services to taxonomists for standard genome sequencing and annotation.</title>
        <authorList>
            <consortium name="The Broad Institute Genomics Platform"/>
            <consortium name="The Broad Institute Genome Sequencing Center for Infectious Disease"/>
            <person name="Wu L."/>
            <person name="Ma J."/>
        </authorList>
    </citation>
    <scope>NUCLEOTIDE SEQUENCE [LARGE SCALE GENOMIC DNA]</scope>
    <source>
        <strain evidence="2">JCM 31486</strain>
    </source>
</reference>
<organism evidence="1 2">
    <name type="scientific">Kibdelosporangium lantanae</name>
    <dbReference type="NCBI Taxonomy" id="1497396"/>
    <lineage>
        <taxon>Bacteria</taxon>
        <taxon>Bacillati</taxon>
        <taxon>Actinomycetota</taxon>
        <taxon>Actinomycetes</taxon>
        <taxon>Pseudonocardiales</taxon>
        <taxon>Pseudonocardiaceae</taxon>
        <taxon>Kibdelosporangium</taxon>
    </lineage>
</organism>
<gene>
    <name evidence="1" type="ORF">ACFQ1S_25985</name>
</gene>
<dbReference type="InterPro" id="IPR020323">
    <property type="entry name" value="DUF2716"/>
</dbReference>
<name>A0ABW3MFB6_9PSEU</name>
<accession>A0ABW3MFB6</accession>